<proteinExistence type="predicted"/>
<sequence length="106" mass="12372">MSMIKSVINVNGFAFCEEHGDEYCNLCTFDFRTGNNYYIMDEIPKVLRGALEDDRTFTFNAYRVGALHANTRKEEPEFKCRKHGTTDCEVCFDWAELVKKELLQLE</sequence>
<dbReference type="Proteomes" id="UP000807306">
    <property type="component" value="Unassembled WGS sequence"/>
</dbReference>
<accession>A0A9P6EHT8</accession>
<dbReference type="OrthoDB" id="341421at2759"/>
<name>A0A9P6EHT8_9AGAR</name>
<evidence type="ECO:0000313" key="2">
    <source>
        <dbReference type="Proteomes" id="UP000807306"/>
    </source>
</evidence>
<dbReference type="AlphaFoldDB" id="A0A9P6EHT8"/>
<organism evidence="1 2">
    <name type="scientific">Crepidotus variabilis</name>
    <dbReference type="NCBI Taxonomy" id="179855"/>
    <lineage>
        <taxon>Eukaryota</taxon>
        <taxon>Fungi</taxon>
        <taxon>Dikarya</taxon>
        <taxon>Basidiomycota</taxon>
        <taxon>Agaricomycotina</taxon>
        <taxon>Agaricomycetes</taxon>
        <taxon>Agaricomycetidae</taxon>
        <taxon>Agaricales</taxon>
        <taxon>Agaricineae</taxon>
        <taxon>Crepidotaceae</taxon>
        <taxon>Crepidotus</taxon>
    </lineage>
</organism>
<gene>
    <name evidence="1" type="ORF">CPB83DRAFT_811644</name>
</gene>
<protein>
    <submittedName>
        <fullName evidence="1">Uncharacterized protein</fullName>
    </submittedName>
</protein>
<comment type="caution">
    <text evidence="1">The sequence shown here is derived from an EMBL/GenBank/DDBJ whole genome shotgun (WGS) entry which is preliminary data.</text>
</comment>
<dbReference type="EMBL" id="MU157843">
    <property type="protein sequence ID" value="KAF9529931.1"/>
    <property type="molecule type" value="Genomic_DNA"/>
</dbReference>
<reference evidence="1" key="1">
    <citation type="submission" date="2020-11" db="EMBL/GenBank/DDBJ databases">
        <authorList>
            <consortium name="DOE Joint Genome Institute"/>
            <person name="Ahrendt S."/>
            <person name="Riley R."/>
            <person name="Andreopoulos W."/>
            <person name="Labutti K."/>
            <person name="Pangilinan J."/>
            <person name="Ruiz-Duenas F.J."/>
            <person name="Barrasa J.M."/>
            <person name="Sanchez-Garcia M."/>
            <person name="Camarero S."/>
            <person name="Miyauchi S."/>
            <person name="Serrano A."/>
            <person name="Linde D."/>
            <person name="Babiker R."/>
            <person name="Drula E."/>
            <person name="Ayuso-Fernandez I."/>
            <person name="Pacheco R."/>
            <person name="Padilla G."/>
            <person name="Ferreira P."/>
            <person name="Barriuso J."/>
            <person name="Kellner H."/>
            <person name="Castanera R."/>
            <person name="Alfaro M."/>
            <person name="Ramirez L."/>
            <person name="Pisabarro A.G."/>
            <person name="Kuo A."/>
            <person name="Tritt A."/>
            <person name="Lipzen A."/>
            <person name="He G."/>
            <person name="Yan M."/>
            <person name="Ng V."/>
            <person name="Cullen D."/>
            <person name="Martin F."/>
            <person name="Rosso M.-N."/>
            <person name="Henrissat B."/>
            <person name="Hibbett D."/>
            <person name="Martinez A.T."/>
            <person name="Grigoriev I.V."/>
        </authorList>
    </citation>
    <scope>NUCLEOTIDE SEQUENCE</scope>
    <source>
        <strain evidence="1">CBS 506.95</strain>
    </source>
</reference>
<evidence type="ECO:0000313" key="1">
    <source>
        <dbReference type="EMBL" id="KAF9529931.1"/>
    </source>
</evidence>
<keyword evidence="2" id="KW-1185">Reference proteome</keyword>